<dbReference type="OrthoDB" id="1000188at2759"/>
<name>A0A7J8W3B9_9ROSI</name>
<evidence type="ECO:0000313" key="1">
    <source>
        <dbReference type="EMBL" id="MBA0669516.1"/>
    </source>
</evidence>
<keyword evidence="2" id="KW-1185">Reference proteome</keyword>
<dbReference type="AlphaFoldDB" id="A0A7J8W3B9"/>
<organism evidence="1 2">
    <name type="scientific">Gossypium klotzschianum</name>
    <dbReference type="NCBI Taxonomy" id="34286"/>
    <lineage>
        <taxon>Eukaryota</taxon>
        <taxon>Viridiplantae</taxon>
        <taxon>Streptophyta</taxon>
        <taxon>Embryophyta</taxon>
        <taxon>Tracheophyta</taxon>
        <taxon>Spermatophyta</taxon>
        <taxon>Magnoliopsida</taxon>
        <taxon>eudicotyledons</taxon>
        <taxon>Gunneridae</taxon>
        <taxon>Pentapetalae</taxon>
        <taxon>rosids</taxon>
        <taxon>malvids</taxon>
        <taxon>Malvales</taxon>
        <taxon>Malvaceae</taxon>
        <taxon>Malvoideae</taxon>
        <taxon>Gossypium</taxon>
    </lineage>
</organism>
<reference evidence="1 2" key="1">
    <citation type="journal article" date="2019" name="Genome Biol. Evol.">
        <title>Insights into the evolution of the New World diploid cottons (Gossypium, subgenus Houzingenia) based on genome sequencing.</title>
        <authorList>
            <person name="Grover C.E."/>
            <person name="Arick M.A. 2nd"/>
            <person name="Thrash A."/>
            <person name="Conover J.L."/>
            <person name="Sanders W.S."/>
            <person name="Peterson D.G."/>
            <person name="Frelichowski J.E."/>
            <person name="Scheffler J.A."/>
            <person name="Scheffler B.E."/>
            <person name="Wendel J.F."/>
        </authorList>
    </citation>
    <scope>NUCLEOTIDE SEQUENCE [LARGE SCALE GENOMIC DNA]</scope>
    <source>
        <strain evidence="1">57</strain>
        <tissue evidence="1">Leaf</tissue>
    </source>
</reference>
<dbReference type="Proteomes" id="UP000593573">
    <property type="component" value="Unassembled WGS sequence"/>
</dbReference>
<comment type="caution">
    <text evidence="1">The sequence shown here is derived from an EMBL/GenBank/DDBJ whole genome shotgun (WGS) entry which is preliminary data.</text>
</comment>
<dbReference type="EMBL" id="JABFAB010098299">
    <property type="protein sequence ID" value="MBA0669516.1"/>
    <property type="molecule type" value="Genomic_DNA"/>
</dbReference>
<protein>
    <submittedName>
        <fullName evidence="1">Uncharacterized protein</fullName>
    </submittedName>
</protein>
<evidence type="ECO:0000313" key="2">
    <source>
        <dbReference type="Proteomes" id="UP000593573"/>
    </source>
</evidence>
<proteinExistence type="predicted"/>
<sequence>ANLNIANEEEEPLQFQGNVDSIEDDQRLCLARRVLTDSVVHFSSMRNSLADLCHPLGGVTITYIGEKRSLF</sequence>
<accession>A0A7J8W3B9</accession>
<gene>
    <name evidence="1" type="ORF">Goklo_000117</name>
</gene>
<feature type="non-terminal residue" evidence="1">
    <location>
        <position position="1"/>
    </location>
</feature>